<reference evidence="1 2" key="1">
    <citation type="submission" date="2020-06" db="EMBL/GenBank/DDBJ databases">
        <authorList>
            <person name="Li R."/>
            <person name="Bekaert M."/>
        </authorList>
    </citation>
    <scope>NUCLEOTIDE SEQUENCE [LARGE SCALE GENOMIC DNA]</scope>
    <source>
        <strain evidence="2">wild</strain>
    </source>
</reference>
<name>A0A6J8ATM6_MYTCO</name>
<dbReference type="EMBL" id="CACVKT020001901">
    <property type="protein sequence ID" value="CAC5373474.1"/>
    <property type="molecule type" value="Genomic_DNA"/>
</dbReference>
<dbReference type="AlphaFoldDB" id="A0A6J8ATM6"/>
<evidence type="ECO:0000313" key="2">
    <source>
        <dbReference type="Proteomes" id="UP000507470"/>
    </source>
</evidence>
<gene>
    <name evidence="1" type="ORF">MCOR_11219</name>
</gene>
<protein>
    <submittedName>
        <fullName evidence="1">Uncharacterized protein</fullName>
    </submittedName>
</protein>
<dbReference type="OrthoDB" id="6199438at2759"/>
<keyword evidence="2" id="KW-1185">Reference proteome</keyword>
<accession>A0A6J8ATM6</accession>
<sequence>MVNIPVRWNNEMKDQFVKMVEDKLYTEDLFKKLVTLNVETHKCFGDKVVRYNQPHRQNKVFQPWFDKNCHQKRSEFHKPKRKHYLSKTDESRADSKYHGKAYKIAMVFNDFQFRAEKDLRSASEGEPRELWNILNNLNKSTSKRDEINLDDLYDYIKNLNIDNHPDDAMMMTNLFCRTVMMIL</sequence>
<evidence type="ECO:0000313" key="1">
    <source>
        <dbReference type="EMBL" id="CAC5373474.1"/>
    </source>
</evidence>
<organism evidence="1 2">
    <name type="scientific">Mytilus coruscus</name>
    <name type="common">Sea mussel</name>
    <dbReference type="NCBI Taxonomy" id="42192"/>
    <lineage>
        <taxon>Eukaryota</taxon>
        <taxon>Metazoa</taxon>
        <taxon>Spiralia</taxon>
        <taxon>Lophotrochozoa</taxon>
        <taxon>Mollusca</taxon>
        <taxon>Bivalvia</taxon>
        <taxon>Autobranchia</taxon>
        <taxon>Pteriomorphia</taxon>
        <taxon>Mytilida</taxon>
        <taxon>Mytiloidea</taxon>
        <taxon>Mytilidae</taxon>
        <taxon>Mytilinae</taxon>
        <taxon>Mytilus</taxon>
    </lineage>
</organism>
<dbReference type="Proteomes" id="UP000507470">
    <property type="component" value="Unassembled WGS sequence"/>
</dbReference>
<proteinExistence type="predicted"/>